<comment type="caution">
    <text evidence="1">The sequence shown here is derived from an EMBL/GenBank/DDBJ whole genome shotgun (WGS) entry which is preliminary data.</text>
</comment>
<evidence type="ECO:0000313" key="1">
    <source>
        <dbReference type="EMBL" id="TRM62995.1"/>
    </source>
</evidence>
<reference evidence="1 2" key="1">
    <citation type="journal article" date="2019" name="New Phytol.">
        <title>Comparative genomics reveals unique wood-decay strategies and fruiting body development in the Schizophyllaceae.</title>
        <authorList>
            <person name="Almasi E."/>
            <person name="Sahu N."/>
            <person name="Krizsan K."/>
            <person name="Balint B."/>
            <person name="Kovacs G.M."/>
            <person name="Kiss B."/>
            <person name="Cseklye J."/>
            <person name="Drula E."/>
            <person name="Henrissat B."/>
            <person name="Nagy I."/>
            <person name="Chovatia M."/>
            <person name="Adam C."/>
            <person name="LaButti K."/>
            <person name="Lipzen A."/>
            <person name="Riley R."/>
            <person name="Grigoriev I.V."/>
            <person name="Nagy L.G."/>
        </authorList>
    </citation>
    <scope>NUCLEOTIDE SEQUENCE [LARGE SCALE GENOMIC DNA]</scope>
    <source>
        <strain evidence="1 2">NL-1724</strain>
    </source>
</reference>
<dbReference type="GO" id="GO:0031146">
    <property type="term" value="P:SCF-dependent proteasomal ubiquitin-dependent protein catabolic process"/>
    <property type="evidence" value="ECO:0007669"/>
    <property type="project" value="TreeGrafter"/>
</dbReference>
<dbReference type="OrthoDB" id="2839919at2759"/>
<keyword evidence="2" id="KW-1185">Reference proteome</keyword>
<dbReference type="PANTHER" id="PTHR13318:SF95">
    <property type="entry name" value="F-BOX PROTEIN YLR352W"/>
    <property type="match status" value="1"/>
</dbReference>
<organism evidence="1 2">
    <name type="scientific">Schizophyllum amplum</name>
    <dbReference type="NCBI Taxonomy" id="97359"/>
    <lineage>
        <taxon>Eukaryota</taxon>
        <taxon>Fungi</taxon>
        <taxon>Dikarya</taxon>
        <taxon>Basidiomycota</taxon>
        <taxon>Agaricomycotina</taxon>
        <taxon>Agaricomycetes</taxon>
        <taxon>Agaricomycetidae</taxon>
        <taxon>Agaricales</taxon>
        <taxon>Schizophyllaceae</taxon>
        <taxon>Schizophyllum</taxon>
    </lineage>
</organism>
<dbReference type="InterPro" id="IPR032675">
    <property type="entry name" value="LRR_dom_sf"/>
</dbReference>
<evidence type="ECO:0008006" key="3">
    <source>
        <dbReference type="Google" id="ProtNLM"/>
    </source>
</evidence>
<protein>
    <recommendedName>
        <fullName evidence="3">F-box domain-containing protein</fullName>
    </recommendedName>
</protein>
<name>A0A550CDW1_9AGAR</name>
<proteinExistence type="predicted"/>
<dbReference type="GO" id="GO:0019005">
    <property type="term" value="C:SCF ubiquitin ligase complex"/>
    <property type="evidence" value="ECO:0007669"/>
    <property type="project" value="TreeGrafter"/>
</dbReference>
<dbReference type="Proteomes" id="UP000320762">
    <property type="component" value="Unassembled WGS sequence"/>
</dbReference>
<dbReference type="Gene3D" id="3.80.10.10">
    <property type="entry name" value="Ribonuclease Inhibitor"/>
    <property type="match status" value="2"/>
</dbReference>
<dbReference type="EMBL" id="VDMD01000011">
    <property type="protein sequence ID" value="TRM62995.1"/>
    <property type="molecule type" value="Genomic_DNA"/>
</dbReference>
<dbReference type="PANTHER" id="PTHR13318">
    <property type="entry name" value="PARTNER OF PAIRED, ISOFORM B-RELATED"/>
    <property type="match status" value="1"/>
</dbReference>
<gene>
    <name evidence="1" type="ORF">BD626DRAFT_583835</name>
</gene>
<evidence type="ECO:0000313" key="2">
    <source>
        <dbReference type="Proteomes" id="UP000320762"/>
    </source>
</evidence>
<dbReference type="SUPFAM" id="SSF52047">
    <property type="entry name" value="RNI-like"/>
    <property type="match status" value="2"/>
</dbReference>
<dbReference type="AlphaFoldDB" id="A0A550CDW1"/>
<accession>A0A550CDW1</accession>
<sequence length="1170" mass="133191">MQSTLLNTTDILIYLVEYTSAQDAVSLSSTCRQIRSILRPHLFSSCYWKVDAQPPQTLWPLIRHLHIQPNTDSYLYFYDFLQDLSGLDSLHVNAEYISNNVAYVIATATRLRTLDMAYLSWRAPRDSRPTEHQLLYNFPPVACQPQVVKFCSRLDDNYSDLLQYSYANKMRAERFTFASLLHELDVSQVEVFEVGAEALCLPVAVAYTWSSLRELVLTGVWVHPEDDYNALEDPRLAIPASAFQHVYLGTLLLSAPRLRTLRVRCRFAEWFSHPQCVVWPPGERAPPCGSAVPSLDELELCNPSATDGIYEQLPSTLTALSLVNWPHKTYMALDPDDPEEVAMADAARDPQETLTSVELLSVLRSAAPLPTLRRLCLSFRGTMDLRLMRHIATSYMQLEVLELHGEWGDGSVWSAHDLMTCIRALIPLKCLRVLQLNTFHRIHQDSGRNKVSRPRVTKAMERDRKGIPLWFMAEALFGRRHGGAQGKGKANGLGLDIDQDSGEASERFPVLQQVWLPWTFSDGGRRSYNIVSREWRVYHVDRHSDGRALDLRADTGPGISEWKLTAGDNSQNGFVVDSSPYLEQVLSTTKVSDKAHVMRGWPAPIIAQHLEKRDALSLSSTCRSLRHFLRSSIFSTYGWNVSKAPYYTIWAEIRHLYIRTYGVDQYKMADRFLYEFNANGLDSLHIRTDRLTHNLINILTTAINLHTLDLSQLCWQIPDSGTAATITEYEPLAAFPPMSCQPSNLKFCSRYDILYASHRCASRMRATRFSFATLLAQLDVSLIEHLEIGAEALSLPVAAAYTWTSLRELVITGYWVHPQDDPSALEDPRLHTPAWIFTQIHLGTFLVNAPQLRTLRVRCRYNGSLPHPHCMVLPTHEHPSGVGVVPMLDTFELYNPAPTDGIYAQLPVTLRSLSLLTHPHVTHDTSPGLEPELMEYNIWTSHAKGVLTPPDIVRILSSMSLPELRDLRLSFRELTDMHLCEFIAQSFPRLELLELHAETGPHCLWRAPELSACARALAPLAHLQILRLNTFRAAMTMKTWRWIQTRVSEDTPEQRARAGILMTDIVASLFGQQDHDVGAEDATKAVANEFLTDEYNDTAGFVRMDGVCPRWPSLREVWLPQTIIKNERWNISSSYRVWRPYDVYRDHDGRMGLNMDFRPSIQIEEEYVIY</sequence>